<dbReference type="AlphaFoldDB" id="A0A0G0XNW8"/>
<dbReference type="EMBL" id="LCCE01000025">
    <property type="protein sequence ID" value="KKS26575.1"/>
    <property type="molecule type" value="Genomic_DNA"/>
</dbReference>
<gene>
    <name evidence="1" type="ORF">UU84_C0025G0003</name>
</gene>
<proteinExistence type="predicted"/>
<comment type="caution">
    <text evidence="1">The sequence shown here is derived from an EMBL/GenBank/DDBJ whole genome shotgun (WGS) entry which is preliminary data.</text>
</comment>
<protein>
    <submittedName>
        <fullName evidence="1">Uncharacterized protein</fullName>
    </submittedName>
</protein>
<sequence length="89" mass="10422">MKIIISQQNKKILITLKSGKVVDKYRVDKAEEFLTVIDKFFRKCRIRKIRRIGRISRIGHIGQIGHIEFENTGVLTERIIRSIIAGLRF</sequence>
<evidence type="ECO:0000313" key="1">
    <source>
        <dbReference type="EMBL" id="KKS26575.1"/>
    </source>
</evidence>
<evidence type="ECO:0000313" key="2">
    <source>
        <dbReference type="Proteomes" id="UP000033859"/>
    </source>
</evidence>
<name>A0A0G0XNW8_9BACT</name>
<reference evidence="1 2" key="1">
    <citation type="journal article" date="2015" name="Nature">
        <title>rRNA introns, odd ribosomes, and small enigmatic genomes across a large radiation of phyla.</title>
        <authorList>
            <person name="Brown C.T."/>
            <person name="Hug L.A."/>
            <person name="Thomas B.C."/>
            <person name="Sharon I."/>
            <person name="Castelle C.J."/>
            <person name="Singh A."/>
            <person name="Wilkins M.J."/>
            <person name="Williams K.H."/>
            <person name="Banfield J.F."/>
        </authorList>
    </citation>
    <scope>NUCLEOTIDE SEQUENCE [LARGE SCALE GENOMIC DNA]</scope>
</reference>
<dbReference type="Proteomes" id="UP000033859">
    <property type="component" value="Unassembled WGS sequence"/>
</dbReference>
<accession>A0A0G0XNW8</accession>
<organism evidence="1 2">
    <name type="scientific">Candidatus Yanofskybacteria bacterium GW2011_GWC2_41_9</name>
    <dbReference type="NCBI Taxonomy" id="1619029"/>
    <lineage>
        <taxon>Bacteria</taxon>
        <taxon>Candidatus Yanofskyibacteriota</taxon>
    </lineage>
</organism>